<evidence type="ECO:0000313" key="2">
    <source>
        <dbReference type="EMBL" id="EME27981.1"/>
    </source>
</evidence>
<dbReference type="EMBL" id="KB454525">
    <property type="protein sequence ID" value="EME27981.1"/>
    <property type="molecule type" value="Genomic_DNA"/>
</dbReference>
<dbReference type="RefSeq" id="XP_005704501.1">
    <property type="nucleotide sequence ID" value="XM_005704444.1"/>
</dbReference>
<keyword evidence="3" id="KW-1185">Reference proteome</keyword>
<proteinExistence type="predicted"/>
<evidence type="ECO:0000313" key="3">
    <source>
        <dbReference type="Proteomes" id="UP000030680"/>
    </source>
</evidence>
<dbReference type="GO" id="GO:0006886">
    <property type="term" value="P:intracellular protein transport"/>
    <property type="evidence" value="ECO:0007669"/>
    <property type="project" value="InterPro"/>
</dbReference>
<dbReference type="KEGG" id="gsl:Gasu_44850"/>
<dbReference type="Gramene" id="EME27981">
    <property type="protein sequence ID" value="EME27981"/>
    <property type="gene ID" value="Gasu_44850"/>
</dbReference>
<dbReference type="AlphaFoldDB" id="M2VXI8"/>
<dbReference type="STRING" id="130081.M2VXI8"/>
<feature type="domain" description="Coatomer alpha subunit C-terminal" evidence="1">
    <location>
        <begin position="2"/>
        <end position="125"/>
    </location>
</feature>
<reference evidence="3" key="1">
    <citation type="journal article" date="2013" name="Science">
        <title>Gene transfer from bacteria and archaea facilitated evolution of an extremophilic eukaryote.</title>
        <authorList>
            <person name="Schonknecht G."/>
            <person name="Chen W.H."/>
            <person name="Ternes C.M."/>
            <person name="Barbier G.G."/>
            <person name="Shrestha R.P."/>
            <person name="Stanke M."/>
            <person name="Brautigam A."/>
            <person name="Baker B.J."/>
            <person name="Banfield J.F."/>
            <person name="Garavito R.M."/>
            <person name="Carr K."/>
            <person name="Wilkerson C."/>
            <person name="Rensing S.A."/>
            <person name="Gagneul D."/>
            <person name="Dickenson N.E."/>
            <person name="Oesterhelt C."/>
            <person name="Lercher M.J."/>
            <person name="Weber A.P."/>
        </authorList>
    </citation>
    <scope>NUCLEOTIDE SEQUENCE [LARGE SCALE GENOMIC DNA]</scope>
    <source>
        <strain evidence="3">074W</strain>
    </source>
</reference>
<dbReference type="GO" id="GO:0030126">
    <property type="term" value="C:COPI vesicle coat"/>
    <property type="evidence" value="ECO:0007669"/>
    <property type="project" value="InterPro"/>
</dbReference>
<dbReference type="GO" id="GO:0005198">
    <property type="term" value="F:structural molecule activity"/>
    <property type="evidence" value="ECO:0007669"/>
    <property type="project" value="InterPro"/>
</dbReference>
<name>M2VXI8_GALSU</name>
<dbReference type="Proteomes" id="UP000030680">
    <property type="component" value="Unassembled WGS sequence"/>
</dbReference>
<gene>
    <name evidence="2" type="ORF">Gasu_44850</name>
</gene>
<protein>
    <submittedName>
        <fullName evidence="2">Coatomer (COPI) alpha subunit</fullName>
    </submittedName>
</protein>
<dbReference type="GeneID" id="17086855"/>
<sequence length="133" mass="15280">MEMLTTCREYIIGLMIRTKQSEAKSKGDTLRQLELAALMTHCNMLITHQQLALQAAMKLAYATKNYLYALTFAKRLLELAPNEEMERTAKKVMQFCERNPNNQNQLDYDIEQSNFAIDAGRLKPCMQPPTKSC</sequence>
<dbReference type="eggNOG" id="KOG0292">
    <property type="taxonomic scope" value="Eukaryota"/>
</dbReference>
<dbReference type="Pfam" id="PF06957">
    <property type="entry name" value="COPI_C"/>
    <property type="match status" value="1"/>
</dbReference>
<dbReference type="InterPro" id="IPR010714">
    <property type="entry name" value="Coatomer_asu_C"/>
</dbReference>
<dbReference type="GO" id="GO:0016192">
    <property type="term" value="P:vesicle-mediated transport"/>
    <property type="evidence" value="ECO:0007669"/>
    <property type="project" value="InterPro"/>
</dbReference>
<accession>M2VXI8</accession>
<organism evidence="2 3">
    <name type="scientific">Galdieria sulphuraria</name>
    <name type="common">Red alga</name>
    <dbReference type="NCBI Taxonomy" id="130081"/>
    <lineage>
        <taxon>Eukaryota</taxon>
        <taxon>Rhodophyta</taxon>
        <taxon>Bangiophyceae</taxon>
        <taxon>Galdieriales</taxon>
        <taxon>Galdieriaceae</taxon>
        <taxon>Galdieria</taxon>
    </lineage>
</organism>
<evidence type="ECO:0000259" key="1">
    <source>
        <dbReference type="Pfam" id="PF06957"/>
    </source>
</evidence>
<dbReference type="OrthoDB" id="10261470at2759"/>